<reference evidence="5" key="1">
    <citation type="journal article" date="2019" name="Plant Biotechnol. J.">
        <title>Genome sequencing of the Australian wild diploid species Gossypium australe highlights disease resistance and delayed gland morphogenesis.</title>
        <authorList>
            <person name="Cai Y."/>
            <person name="Cai X."/>
            <person name="Wang Q."/>
            <person name="Wang P."/>
            <person name="Zhang Y."/>
            <person name="Cai C."/>
            <person name="Xu Y."/>
            <person name="Wang K."/>
            <person name="Zhou Z."/>
            <person name="Wang C."/>
            <person name="Geng S."/>
            <person name="Li B."/>
            <person name="Dong Q."/>
            <person name="Hou Y."/>
            <person name="Wang H."/>
            <person name="Ai P."/>
            <person name="Liu Z."/>
            <person name="Yi F."/>
            <person name="Sun M."/>
            <person name="An G."/>
            <person name="Cheng J."/>
            <person name="Zhang Y."/>
            <person name="Shi Q."/>
            <person name="Xie Y."/>
            <person name="Shi X."/>
            <person name="Chang Y."/>
            <person name="Huang F."/>
            <person name="Chen Y."/>
            <person name="Hong S."/>
            <person name="Mi L."/>
            <person name="Sun Q."/>
            <person name="Zhang L."/>
            <person name="Zhou B."/>
            <person name="Peng R."/>
            <person name="Zhang X."/>
            <person name="Liu F."/>
        </authorList>
    </citation>
    <scope>NUCLEOTIDE SEQUENCE [LARGE SCALE GENOMIC DNA]</scope>
    <source>
        <strain evidence="5">cv. PA1801</strain>
    </source>
</reference>
<comment type="caution">
    <text evidence="4">The sequence shown here is derived from an EMBL/GenBank/DDBJ whole genome shotgun (WGS) entry which is preliminary data.</text>
</comment>
<dbReference type="Proteomes" id="UP000325315">
    <property type="component" value="Unassembled WGS sequence"/>
</dbReference>
<evidence type="ECO:0000313" key="4">
    <source>
        <dbReference type="EMBL" id="KAA3465965.1"/>
    </source>
</evidence>
<dbReference type="CDD" id="cd09274">
    <property type="entry name" value="RNase_HI_RT_Ty3"/>
    <property type="match status" value="1"/>
</dbReference>
<dbReference type="FunFam" id="3.30.70.270:FF:000020">
    <property type="entry name" value="Transposon Tf2-6 polyprotein-like Protein"/>
    <property type="match status" value="1"/>
</dbReference>
<evidence type="ECO:0000259" key="2">
    <source>
        <dbReference type="Pfam" id="PF00078"/>
    </source>
</evidence>
<proteinExistence type="predicted"/>
<dbReference type="GO" id="GO:0003676">
    <property type="term" value="F:nucleic acid binding"/>
    <property type="evidence" value="ECO:0007669"/>
    <property type="project" value="InterPro"/>
</dbReference>
<dbReference type="InterPro" id="IPR036397">
    <property type="entry name" value="RNaseH_sf"/>
</dbReference>
<dbReference type="SUPFAM" id="SSF56672">
    <property type="entry name" value="DNA/RNA polymerases"/>
    <property type="match status" value="1"/>
</dbReference>
<dbReference type="CDD" id="cd01647">
    <property type="entry name" value="RT_LTR"/>
    <property type="match status" value="1"/>
</dbReference>
<dbReference type="OrthoDB" id="415724at2759"/>
<evidence type="ECO:0000256" key="1">
    <source>
        <dbReference type="ARBA" id="ARBA00023268"/>
    </source>
</evidence>
<organism evidence="4 5">
    <name type="scientific">Gossypium australe</name>
    <dbReference type="NCBI Taxonomy" id="47621"/>
    <lineage>
        <taxon>Eukaryota</taxon>
        <taxon>Viridiplantae</taxon>
        <taxon>Streptophyta</taxon>
        <taxon>Embryophyta</taxon>
        <taxon>Tracheophyta</taxon>
        <taxon>Spermatophyta</taxon>
        <taxon>Magnoliopsida</taxon>
        <taxon>eudicotyledons</taxon>
        <taxon>Gunneridae</taxon>
        <taxon>Pentapetalae</taxon>
        <taxon>rosids</taxon>
        <taxon>malvids</taxon>
        <taxon>Malvales</taxon>
        <taxon>Malvaceae</taxon>
        <taxon>Malvoideae</taxon>
        <taxon>Gossypium</taxon>
    </lineage>
</organism>
<dbReference type="InterPro" id="IPR043128">
    <property type="entry name" value="Rev_trsase/Diguanyl_cyclase"/>
</dbReference>
<dbReference type="InterPro" id="IPR000477">
    <property type="entry name" value="RT_dom"/>
</dbReference>
<dbReference type="Gene3D" id="3.10.10.10">
    <property type="entry name" value="HIV Type 1 Reverse Transcriptase, subunit A, domain 1"/>
    <property type="match status" value="1"/>
</dbReference>
<gene>
    <name evidence="4" type="ORF">EPI10_001095</name>
</gene>
<dbReference type="InterPro" id="IPR041577">
    <property type="entry name" value="RT_RNaseH_2"/>
</dbReference>
<dbReference type="SUPFAM" id="SSF53098">
    <property type="entry name" value="Ribonuclease H-like"/>
    <property type="match status" value="1"/>
</dbReference>
<keyword evidence="5" id="KW-1185">Reference proteome</keyword>
<sequence>MISFLTAENYLRKGYESYLAFVLNTLESKVKIESVSVVCEYLDVFLEELHGLPPIREVEFGIELVPGTAPISVASYRMAPLELKELKVHLHELADKGFARQSYSTWGAPVLFVRKKDGSMRLCIDYRQLNKVTVKNKYPLPRIDNLFDQLKGATVFSKIDLRSGIRCTKNYISTRYGHYEFLVMPFGLKNAPVMFIDLMNLIFLPYLDKFVVVSIDDILIYSRDESECGAFENYLTNLRDKQLYAKFSKSEIWLREVRFLGHSVSGDGIRVDPGKISAIVEWKPPRNVSEIRSFLGLAGYYRQFVKGFSMIATPMTRLLQKDVKFEWTKKCQKSFEKLKALLTEALVLVQPEPGKEFVVYNDVSLNGLGCVLMQEGKVIAYALRQLKPHEKNYLTHDLELAAIVFASKIWRHHLYGERCKLELIKDYELIIDYHPGKANVVADAMSRKSLFALRAMDTRLALSKDGSILAELRDRPIFLQEICEAQKGDSDLQAKRVQCESGMESDFCISSDGCLMFQDRISVPKDEERIQKILHEAHSSCMSIHPGGVWGVTSGMKGNISELVSKCLICQQVKPEHQVPSGLLQSVMVPKWKWDLRTDYPLEKLVDLYVSEIVRLHRIPLSIILDRDPRFTSRFWKKLQEALGTKLNFSTTLHLQTGGQWERVIQILEDMLWCCVLEFQGNWEKNKSITLVKVLWQIHGVEEATWEPEEAMRNQYPNLFTGKIFGDENP</sequence>
<dbReference type="GO" id="GO:0003824">
    <property type="term" value="F:catalytic activity"/>
    <property type="evidence" value="ECO:0007669"/>
    <property type="project" value="UniProtKB-KW"/>
</dbReference>
<dbReference type="Pfam" id="PF00078">
    <property type="entry name" value="RVT_1"/>
    <property type="match status" value="1"/>
</dbReference>
<dbReference type="InterPro" id="IPR043502">
    <property type="entry name" value="DNA/RNA_pol_sf"/>
</dbReference>
<dbReference type="EMBL" id="SMMG02000007">
    <property type="protein sequence ID" value="KAA3465965.1"/>
    <property type="molecule type" value="Genomic_DNA"/>
</dbReference>
<keyword evidence="1" id="KW-0511">Multifunctional enzyme</keyword>
<dbReference type="Pfam" id="PF17919">
    <property type="entry name" value="RT_RNaseH_2"/>
    <property type="match status" value="1"/>
</dbReference>
<evidence type="ECO:0000259" key="3">
    <source>
        <dbReference type="Pfam" id="PF17919"/>
    </source>
</evidence>
<feature type="domain" description="Reverse transcriptase" evidence="2">
    <location>
        <begin position="113"/>
        <end position="263"/>
    </location>
</feature>
<dbReference type="Gene3D" id="3.30.70.270">
    <property type="match status" value="2"/>
</dbReference>
<dbReference type="InterPro" id="IPR050951">
    <property type="entry name" value="Retrovirus_Pol_polyprotein"/>
</dbReference>
<evidence type="ECO:0000313" key="5">
    <source>
        <dbReference type="Proteomes" id="UP000325315"/>
    </source>
</evidence>
<dbReference type="PANTHER" id="PTHR37984">
    <property type="entry name" value="PROTEIN CBG26694"/>
    <property type="match status" value="1"/>
</dbReference>
<dbReference type="Gene3D" id="3.30.420.10">
    <property type="entry name" value="Ribonuclease H-like superfamily/Ribonuclease H"/>
    <property type="match status" value="1"/>
</dbReference>
<protein>
    <submittedName>
        <fullName evidence="4">DNA/RNA polymerases superfamily protein</fullName>
    </submittedName>
</protein>
<dbReference type="InterPro" id="IPR012337">
    <property type="entry name" value="RNaseH-like_sf"/>
</dbReference>
<accession>A0A5B6V9Y2</accession>
<name>A0A5B6V9Y2_9ROSI</name>
<dbReference type="PANTHER" id="PTHR37984:SF5">
    <property type="entry name" value="PROTEIN NYNRIN-LIKE"/>
    <property type="match status" value="1"/>
</dbReference>
<feature type="domain" description="Reverse transcriptase/retrotransposon-derived protein RNase H-like" evidence="3">
    <location>
        <begin position="327"/>
        <end position="419"/>
    </location>
</feature>
<dbReference type="AlphaFoldDB" id="A0A5B6V9Y2"/>